<dbReference type="Proteomes" id="UP001066276">
    <property type="component" value="Chromosome 6"/>
</dbReference>
<evidence type="ECO:0000313" key="3">
    <source>
        <dbReference type="Proteomes" id="UP001066276"/>
    </source>
</evidence>
<dbReference type="EMBL" id="JANPWB010000010">
    <property type="protein sequence ID" value="KAJ1135325.1"/>
    <property type="molecule type" value="Genomic_DNA"/>
</dbReference>
<evidence type="ECO:0000256" key="1">
    <source>
        <dbReference type="SAM" id="MobiDB-lite"/>
    </source>
</evidence>
<protein>
    <submittedName>
        <fullName evidence="2">Uncharacterized protein</fullName>
    </submittedName>
</protein>
<dbReference type="AlphaFoldDB" id="A0AAV7Q7T1"/>
<feature type="compositionally biased region" description="Polar residues" evidence="1">
    <location>
        <begin position="63"/>
        <end position="73"/>
    </location>
</feature>
<organism evidence="2 3">
    <name type="scientific">Pleurodeles waltl</name>
    <name type="common">Iberian ribbed newt</name>
    <dbReference type="NCBI Taxonomy" id="8319"/>
    <lineage>
        <taxon>Eukaryota</taxon>
        <taxon>Metazoa</taxon>
        <taxon>Chordata</taxon>
        <taxon>Craniata</taxon>
        <taxon>Vertebrata</taxon>
        <taxon>Euteleostomi</taxon>
        <taxon>Amphibia</taxon>
        <taxon>Batrachia</taxon>
        <taxon>Caudata</taxon>
        <taxon>Salamandroidea</taxon>
        <taxon>Salamandridae</taxon>
        <taxon>Pleurodelinae</taxon>
        <taxon>Pleurodeles</taxon>
    </lineage>
</organism>
<keyword evidence="3" id="KW-1185">Reference proteome</keyword>
<gene>
    <name evidence="2" type="ORF">NDU88_001765</name>
</gene>
<name>A0AAV7Q7T1_PLEWA</name>
<sequence>MNSSPTGPLMSFAESLMSSPMYCWGAQSAAPNLQLSQGLAVPSSRCVACPGKAPLPPLRLSTARRSSGSQGPTESAAPPLGAMHPLPLSKGSRSRICPSAALQHLAASPHHHPGDWHSSPRLQFLSGPRPQRSTALLLGGPGVRESSPPTILYASRLRCAIPLGMAKRWGSFLQIIERPLGSR</sequence>
<reference evidence="2" key="1">
    <citation type="journal article" date="2022" name="bioRxiv">
        <title>Sequencing and chromosome-scale assembly of the giantPleurodeles waltlgenome.</title>
        <authorList>
            <person name="Brown T."/>
            <person name="Elewa A."/>
            <person name="Iarovenko S."/>
            <person name="Subramanian E."/>
            <person name="Araus A.J."/>
            <person name="Petzold A."/>
            <person name="Susuki M."/>
            <person name="Suzuki K.-i.T."/>
            <person name="Hayashi T."/>
            <person name="Toyoda A."/>
            <person name="Oliveira C."/>
            <person name="Osipova E."/>
            <person name="Leigh N.D."/>
            <person name="Simon A."/>
            <person name="Yun M.H."/>
        </authorList>
    </citation>
    <scope>NUCLEOTIDE SEQUENCE</scope>
    <source>
        <strain evidence="2">20211129_DDA</strain>
        <tissue evidence="2">Liver</tissue>
    </source>
</reference>
<proteinExistence type="predicted"/>
<evidence type="ECO:0000313" key="2">
    <source>
        <dbReference type="EMBL" id="KAJ1135325.1"/>
    </source>
</evidence>
<comment type="caution">
    <text evidence="2">The sequence shown here is derived from an EMBL/GenBank/DDBJ whole genome shotgun (WGS) entry which is preliminary data.</text>
</comment>
<feature type="region of interest" description="Disordered" evidence="1">
    <location>
        <begin position="57"/>
        <end position="88"/>
    </location>
</feature>
<accession>A0AAV7Q7T1</accession>